<keyword evidence="3" id="KW-1185">Reference proteome</keyword>
<sequence length="79" mass="8449">MVGLVVTIFALHVLFVVLDANQGNGFVSTVYTLAKTFVLGMGDVFTPEDAVLGVVMNYGLAALVYLVIGHLVIKALRRP</sequence>
<name>A0A2V4B351_9PSEU</name>
<comment type="caution">
    <text evidence="2">The sequence shown here is derived from an EMBL/GenBank/DDBJ whole genome shotgun (WGS) entry which is preliminary data.</text>
</comment>
<reference evidence="2 3" key="1">
    <citation type="submission" date="2016-07" db="EMBL/GenBank/DDBJ databases">
        <title>Draft genome sequence of Prauserella muralis DSM 45305, isolated from a mould-covered wall in an indoor environment.</title>
        <authorList>
            <person name="Ruckert C."/>
            <person name="Albersmeier A."/>
            <person name="Jiang C.-L."/>
            <person name="Jiang Y."/>
            <person name="Kalinowski J."/>
            <person name="Schneider O."/>
            <person name="Winkler A."/>
            <person name="Zotchev S.B."/>
        </authorList>
    </citation>
    <scope>NUCLEOTIDE SEQUENCE [LARGE SCALE GENOMIC DNA]</scope>
    <source>
        <strain evidence="2 3">DSM 45305</strain>
    </source>
</reference>
<keyword evidence="1" id="KW-0472">Membrane</keyword>
<evidence type="ECO:0000256" key="1">
    <source>
        <dbReference type="SAM" id="Phobius"/>
    </source>
</evidence>
<dbReference type="OrthoDB" id="5192539at2"/>
<organism evidence="2 3">
    <name type="scientific">Prauserella muralis</name>
    <dbReference type="NCBI Taxonomy" id="588067"/>
    <lineage>
        <taxon>Bacteria</taxon>
        <taxon>Bacillati</taxon>
        <taxon>Actinomycetota</taxon>
        <taxon>Actinomycetes</taxon>
        <taxon>Pseudonocardiales</taxon>
        <taxon>Pseudonocardiaceae</taxon>
        <taxon>Prauserella</taxon>
    </lineage>
</organism>
<keyword evidence="1" id="KW-1133">Transmembrane helix</keyword>
<gene>
    <name evidence="2" type="ORF">BAY60_15165</name>
</gene>
<dbReference type="EMBL" id="MASW01000002">
    <property type="protein sequence ID" value="PXY28412.1"/>
    <property type="molecule type" value="Genomic_DNA"/>
</dbReference>
<proteinExistence type="predicted"/>
<evidence type="ECO:0000313" key="2">
    <source>
        <dbReference type="EMBL" id="PXY28412.1"/>
    </source>
</evidence>
<accession>A0A2V4B351</accession>
<protein>
    <submittedName>
        <fullName evidence="2">Uncharacterized protein</fullName>
    </submittedName>
</protein>
<dbReference type="AlphaFoldDB" id="A0A2V4B351"/>
<feature type="transmembrane region" description="Helical" evidence="1">
    <location>
        <begin position="50"/>
        <end position="73"/>
    </location>
</feature>
<evidence type="ECO:0000313" key="3">
    <source>
        <dbReference type="Proteomes" id="UP000249915"/>
    </source>
</evidence>
<keyword evidence="1" id="KW-0812">Transmembrane</keyword>
<dbReference type="Proteomes" id="UP000249915">
    <property type="component" value="Unassembled WGS sequence"/>
</dbReference>